<accession>A0A0Q9WB23</accession>
<dbReference type="AlphaFoldDB" id="A0A0Q9WB23"/>
<dbReference type="Proteomes" id="UP000008792">
    <property type="component" value="Unassembled WGS sequence"/>
</dbReference>
<keyword evidence="3" id="KW-0732">Signal</keyword>
<feature type="signal peptide" evidence="3">
    <location>
        <begin position="1"/>
        <end position="24"/>
    </location>
</feature>
<dbReference type="PANTHER" id="PTHR39957:SF1">
    <property type="entry name" value="AT09846P1-RELATED"/>
    <property type="match status" value="1"/>
</dbReference>
<dbReference type="InterPro" id="IPR053308">
    <property type="entry name" value="Vago-like"/>
</dbReference>
<evidence type="ECO:0000313" key="6">
    <source>
        <dbReference type="Proteomes" id="UP000008792"/>
    </source>
</evidence>
<reference evidence="5 6" key="1">
    <citation type="journal article" date="2007" name="Nature">
        <title>Evolution of genes and genomes on the Drosophila phylogeny.</title>
        <authorList>
            <consortium name="Drosophila 12 Genomes Consortium"/>
            <person name="Clark A.G."/>
            <person name="Eisen M.B."/>
            <person name="Smith D.R."/>
            <person name="Bergman C.M."/>
            <person name="Oliver B."/>
            <person name="Markow T.A."/>
            <person name="Kaufman T.C."/>
            <person name="Kellis M."/>
            <person name="Gelbart W."/>
            <person name="Iyer V.N."/>
            <person name="Pollard D.A."/>
            <person name="Sackton T.B."/>
            <person name="Larracuente A.M."/>
            <person name="Singh N.D."/>
            <person name="Abad J.P."/>
            <person name="Abt D.N."/>
            <person name="Adryan B."/>
            <person name="Aguade M."/>
            <person name="Akashi H."/>
            <person name="Anderson W.W."/>
            <person name="Aquadro C.F."/>
            <person name="Ardell D.H."/>
            <person name="Arguello R."/>
            <person name="Artieri C.G."/>
            <person name="Barbash D.A."/>
            <person name="Barker D."/>
            <person name="Barsanti P."/>
            <person name="Batterham P."/>
            <person name="Batzoglou S."/>
            <person name="Begun D."/>
            <person name="Bhutkar A."/>
            <person name="Blanco E."/>
            <person name="Bosak S.A."/>
            <person name="Bradley R.K."/>
            <person name="Brand A.D."/>
            <person name="Brent M.R."/>
            <person name="Brooks A.N."/>
            <person name="Brown R.H."/>
            <person name="Butlin R.K."/>
            <person name="Caggese C."/>
            <person name="Calvi B.R."/>
            <person name="Bernardo de Carvalho A."/>
            <person name="Caspi A."/>
            <person name="Castrezana S."/>
            <person name="Celniker S.E."/>
            <person name="Chang J.L."/>
            <person name="Chapple C."/>
            <person name="Chatterji S."/>
            <person name="Chinwalla A."/>
            <person name="Civetta A."/>
            <person name="Clifton S.W."/>
            <person name="Comeron J.M."/>
            <person name="Costello J.C."/>
            <person name="Coyne J.A."/>
            <person name="Daub J."/>
            <person name="David R.G."/>
            <person name="Delcher A.L."/>
            <person name="Delehaunty K."/>
            <person name="Do C.B."/>
            <person name="Ebling H."/>
            <person name="Edwards K."/>
            <person name="Eickbush T."/>
            <person name="Evans J.D."/>
            <person name="Filipski A."/>
            <person name="Findeiss S."/>
            <person name="Freyhult E."/>
            <person name="Fulton L."/>
            <person name="Fulton R."/>
            <person name="Garcia A.C."/>
            <person name="Gardiner A."/>
            <person name="Garfield D.A."/>
            <person name="Garvin B.E."/>
            <person name="Gibson G."/>
            <person name="Gilbert D."/>
            <person name="Gnerre S."/>
            <person name="Godfrey J."/>
            <person name="Good R."/>
            <person name="Gotea V."/>
            <person name="Gravely B."/>
            <person name="Greenberg A.J."/>
            <person name="Griffiths-Jones S."/>
            <person name="Gross S."/>
            <person name="Guigo R."/>
            <person name="Gustafson E.A."/>
            <person name="Haerty W."/>
            <person name="Hahn M.W."/>
            <person name="Halligan D.L."/>
            <person name="Halpern A.L."/>
            <person name="Halter G.M."/>
            <person name="Han M.V."/>
            <person name="Heger A."/>
            <person name="Hillier L."/>
            <person name="Hinrichs A.S."/>
            <person name="Holmes I."/>
            <person name="Hoskins R.A."/>
            <person name="Hubisz M.J."/>
            <person name="Hultmark D."/>
            <person name="Huntley M.A."/>
            <person name="Jaffe D.B."/>
            <person name="Jagadeeshan S."/>
            <person name="Jeck W.R."/>
            <person name="Johnson J."/>
            <person name="Jones C.D."/>
            <person name="Jordan W.C."/>
            <person name="Karpen G.H."/>
            <person name="Kataoka E."/>
            <person name="Keightley P.D."/>
            <person name="Kheradpour P."/>
            <person name="Kirkness E.F."/>
            <person name="Koerich L.B."/>
            <person name="Kristiansen K."/>
            <person name="Kudrna D."/>
            <person name="Kulathinal R.J."/>
            <person name="Kumar S."/>
            <person name="Kwok R."/>
            <person name="Lander E."/>
            <person name="Langley C.H."/>
            <person name="Lapoint R."/>
            <person name="Lazzaro B.P."/>
            <person name="Lee S.J."/>
            <person name="Levesque L."/>
            <person name="Li R."/>
            <person name="Lin C.F."/>
            <person name="Lin M.F."/>
            <person name="Lindblad-Toh K."/>
            <person name="Llopart A."/>
            <person name="Long M."/>
            <person name="Low L."/>
            <person name="Lozovsky E."/>
            <person name="Lu J."/>
            <person name="Luo M."/>
            <person name="Machado C.A."/>
            <person name="Makalowski W."/>
            <person name="Marzo M."/>
            <person name="Matsuda M."/>
            <person name="Matzkin L."/>
            <person name="McAllister B."/>
            <person name="McBride C.S."/>
            <person name="McKernan B."/>
            <person name="McKernan K."/>
            <person name="Mendez-Lago M."/>
            <person name="Minx P."/>
            <person name="Mollenhauer M.U."/>
            <person name="Montooth K."/>
            <person name="Mount S.M."/>
            <person name="Mu X."/>
            <person name="Myers E."/>
            <person name="Negre B."/>
            <person name="Newfeld S."/>
            <person name="Nielsen R."/>
            <person name="Noor M.A."/>
            <person name="O'Grady P."/>
            <person name="Pachter L."/>
            <person name="Papaceit M."/>
            <person name="Parisi M.J."/>
            <person name="Parisi M."/>
            <person name="Parts L."/>
            <person name="Pedersen J.S."/>
            <person name="Pesole G."/>
            <person name="Phillippy A.M."/>
            <person name="Ponting C.P."/>
            <person name="Pop M."/>
            <person name="Porcelli D."/>
            <person name="Powell J.R."/>
            <person name="Prohaska S."/>
            <person name="Pruitt K."/>
            <person name="Puig M."/>
            <person name="Quesneville H."/>
            <person name="Ram K.R."/>
            <person name="Rand D."/>
            <person name="Rasmussen M.D."/>
            <person name="Reed L.K."/>
            <person name="Reenan R."/>
            <person name="Reily A."/>
            <person name="Remington K.A."/>
            <person name="Rieger T.T."/>
            <person name="Ritchie M.G."/>
            <person name="Robin C."/>
            <person name="Rogers Y.H."/>
            <person name="Rohde C."/>
            <person name="Rozas J."/>
            <person name="Rubenfield M.J."/>
            <person name="Ruiz A."/>
            <person name="Russo S."/>
            <person name="Salzberg S.L."/>
            <person name="Sanchez-Gracia A."/>
            <person name="Saranga D.J."/>
            <person name="Sato H."/>
            <person name="Schaeffer S.W."/>
            <person name="Schatz M.C."/>
            <person name="Schlenke T."/>
            <person name="Schwartz R."/>
            <person name="Segarra C."/>
            <person name="Singh R.S."/>
            <person name="Sirot L."/>
            <person name="Sirota M."/>
            <person name="Sisneros N.B."/>
            <person name="Smith C.D."/>
            <person name="Smith T.F."/>
            <person name="Spieth J."/>
            <person name="Stage D.E."/>
            <person name="Stark A."/>
            <person name="Stephan W."/>
            <person name="Strausberg R.L."/>
            <person name="Strempel S."/>
            <person name="Sturgill D."/>
            <person name="Sutton G."/>
            <person name="Sutton G.G."/>
            <person name="Tao W."/>
            <person name="Teichmann S."/>
            <person name="Tobari Y.N."/>
            <person name="Tomimura Y."/>
            <person name="Tsolas J.M."/>
            <person name="Valente V.L."/>
            <person name="Venter E."/>
            <person name="Venter J.C."/>
            <person name="Vicario S."/>
            <person name="Vieira F.G."/>
            <person name="Vilella A.J."/>
            <person name="Villasante A."/>
            <person name="Walenz B."/>
            <person name="Wang J."/>
            <person name="Wasserman M."/>
            <person name="Watts T."/>
            <person name="Wilson D."/>
            <person name="Wilson R.K."/>
            <person name="Wing R.A."/>
            <person name="Wolfner M.F."/>
            <person name="Wong A."/>
            <person name="Wong G.K."/>
            <person name="Wu C.I."/>
            <person name="Wu G."/>
            <person name="Yamamoto D."/>
            <person name="Yang H.P."/>
            <person name="Yang S.P."/>
            <person name="Yorke J.A."/>
            <person name="Yoshida K."/>
            <person name="Zdobnov E."/>
            <person name="Zhang P."/>
            <person name="Zhang Y."/>
            <person name="Zimin A.V."/>
            <person name="Baldwin J."/>
            <person name="Abdouelleil A."/>
            <person name="Abdulkadir J."/>
            <person name="Abebe A."/>
            <person name="Abera B."/>
            <person name="Abreu J."/>
            <person name="Acer S.C."/>
            <person name="Aftuck L."/>
            <person name="Alexander A."/>
            <person name="An P."/>
            <person name="Anderson E."/>
            <person name="Anderson S."/>
            <person name="Arachi H."/>
            <person name="Azer M."/>
            <person name="Bachantsang P."/>
            <person name="Barry A."/>
            <person name="Bayul T."/>
            <person name="Berlin A."/>
            <person name="Bessette D."/>
            <person name="Bloom T."/>
            <person name="Blye J."/>
            <person name="Boguslavskiy L."/>
            <person name="Bonnet C."/>
            <person name="Boukhgalter B."/>
            <person name="Bourzgui I."/>
            <person name="Brown A."/>
            <person name="Cahill P."/>
            <person name="Channer S."/>
            <person name="Cheshatsang Y."/>
            <person name="Chuda L."/>
            <person name="Citroen M."/>
            <person name="Collymore A."/>
            <person name="Cooke P."/>
            <person name="Costello M."/>
            <person name="D'Aco K."/>
            <person name="Daza R."/>
            <person name="De Haan G."/>
            <person name="DeGray S."/>
            <person name="DeMaso C."/>
            <person name="Dhargay N."/>
            <person name="Dooley K."/>
            <person name="Dooley E."/>
            <person name="Doricent M."/>
            <person name="Dorje P."/>
            <person name="Dorjee K."/>
            <person name="Dupes A."/>
            <person name="Elong R."/>
            <person name="Falk J."/>
            <person name="Farina A."/>
            <person name="Faro S."/>
            <person name="Ferguson D."/>
            <person name="Fisher S."/>
            <person name="Foley C.D."/>
            <person name="Franke A."/>
            <person name="Friedrich D."/>
            <person name="Gadbois L."/>
            <person name="Gearin G."/>
            <person name="Gearin C.R."/>
            <person name="Giannoukos G."/>
            <person name="Goode T."/>
            <person name="Graham J."/>
            <person name="Grandbois E."/>
            <person name="Grewal S."/>
            <person name="Gyaltsen K."/>
            <person name="Hafez N."/>
            <person name="Hagos B."/>
            <person name="Hall J."/>
            <person name="Henson C."/>
            <person name="Hollinger A."/>
            <person name="Honan T."/>
            <person name="Huard M.D."/>
            <person name="Hughes L."/>
            <person name="Hurhula B."/>
            <person name="Husby M.E."/>
            <person name="Kamat A."/>
            <person name="Kanga B."/>
            <person name="Kashin S."/>
            <person name="Khazanovich D."/>
            <person name="Kisner P."/>
            <person name="Lance K."/>
            <person name="Lara M."/>
            <person name="Lee W."/>
            <person name="Lennon N."/>
            <person name="Letendre F."/>
            <person name="LeVine R."/>
            <person name="Lipovsky A."/>
            <person name="Liu X."/>
            <person name="Liu J."/>
            <person name="Liu S."/>
            <person name="Lokyitsang T."/>
            <person name="Lokyitsang Y."/>
            <person name="Lubonja R."/>
            <person name="Lui A."/>
            <person name="MacDonald P."/>
            <person name="Magnisalis V."/>
            <person name="Maru K."/>
            <person name="Matthews C."/>
            <person name="McCusker W."/>
            <person name="McDonough S."/>
            <person name="Mehta T."/>
            <person name="Meldrim J."/>
            <person name="Meneus L."/>
            <person name="Mihai O."/>
            <person name="Mihalev A."/>
            <person name="Mihova T."/>
            <person name="Mittelman R."/>
            <person name="Mlenga V."/>
            <person name="Montmayeur A."/>
            <person name="Mulrain L."/>
            <person name="Navidi A."/>
            <person name="Naylor J."/>
            <person name="Negash T."/>
            <person name="Nguyen T."/>
            <person name="Nguyen N."/>
            <person name="Nicol R."/>
            <person name="Norbu C."/>
            <person name="Norbu N."/>
            <person name="Novod N."/>
            <person name="O'Neill B."/>
            <person name="Osman S."/>
            <person name="Markiewicz E."/>
            <person name="Oyono O.L."/>
            <person name="Patti C."/>
            <person name="Phunkhang P."/>
            <person name="Pierre F."/>
            <person name="Priest M."/>
            <person name="Raghuraman S."/>
            <person name="Rege F."/>
            <person name="Reyes R."/>
            <person name="Rise C."/>
            <person name="Rogov P."/>
            <person name="Ross K."/>
            <person name="Ryan E."/>
            <person name="Settipalli S."/>
            <person name="Shea T."/>
            <person name="Sherpa N."/>
            <person name="Shi L."/>
            <person name="Shih D."/>
            <person name="Sparrow T."/>
            <person name="Spaulding J."/>
            <person name="Stalker J."/>
            <person name="Stange-Thomann N."/>
            <person name="Stavropoulos S."/>
            <person name="Stone C."/>
            <person name="Strader C."/>
            <person name="Tesfaye S."/>
            <person name="Thomson T."/>
            <person name="Thoulutsang Y."/>
            <person name="Thoulutsang D."/>
            <person name="Topham K."/>
            <person name="Topping I."/>
            <person name="Tsamla T."/>
            <person name="Vassiliev H."/>
            <person name="Vo A."/>
            <person name="Wangchuk T."/>
            <person name="Wangdi T."/>
            <person name="Weiand M."/>
            <person name="Wilkinson J."/>
            <person name="Wilson A."/>
            <person name="Yadav S."/>
            <person name="Young G."/>
            <person name="Yu Q."/>
            <person name="Zembek L."/>
            <person name="Zhong D."/>
            <person name="Zimmer A."/>
            <person name="Zwirko Z."/>
            <person name="Jaffe D.B."/>
            <person name="Alvarez P."/>
            <person name="Brockman W."/>
            <person name="Butler J."/>
            <person name="Chin C."/>
            <person name="Gnerre S."/>
            <person name="Grabherr M."/>
            <person name="Kleber M."/>
            <person name="Mauceli E."/>
            <person name="MacCallum I."/>
        </authorList>
    </citation>
    <scope>NUCLEOTIDE SEQUENCE [LARGE SCALE GENOMIC DNA]</scope>
    <source>
        <strain evidence="6">Tucson 15010-1051.87</strain>
    </source>
</reference>
<evidence type="ECO:0000259" key="4">
    <source>
        <dbReference type="SMART" id="SM01318"/>
    </source>
</evidence>
<evidence type="ECO:0000313" key="5">
    <source>
        <dbReference type="EMBL" id="KRF81939.1"/>
    </source>
</evidence>
<organism evidence="5 6">
    <name type="scientific">Drosophila virilis</name>
    <name type="common">Fruit fly</name>
    <dbReference type="NCBI Taxonomy" id="7244"/>
    <lineage>
        <taxon>Eukaryota</taxon>
        <taxon>Metazoa</taxon>
        <taxon>Ecdysozoa</taxon>
        <taxon>Arthropoda</taxon>
        <taxon>Hexapoda</taxon>
        <taxon>Insecta</taxon>
        <taxon>Pterygota</taxon>
        <taxon>Neoptera</taxon>
        <taxon>Endopterygota</taxon>
        <taxon>Diptera</taxon>
        <taxon>Brachycera</taxon>
        <taxon>Muscomorpha</taxon>
        <taxon>Ephydroidea</taxon>
        <taxon>Drosophilidae</taxon>
        <taxon>Drosophila</taxon>
    </lineage>
</organism>
<sequence length="114" mass="12926">MSPLMVGLILALVLLLHSEHPVAADAYHAIFKHDDYPNKCYVELPKGDKLLIESDQYAHYPGKCAEIYCGRNSWALVYACDTKYPPKDCEYGEHKYPDAPYPKCCSRLVKCNTV</sequence>
<dbReference type="KEGG" id="dvi:26530818"/>
<dbReference type="PANTHER" id="PTHR39957">
    <property type="entry name" value="AT09846P1-RELATED"/>
    <property type="match status" value="1"/>
</dbReference>
<evidence type="ECO:0000256" key="1">
    <source>
        <dbReference type="ARBA" id="ARBA00004613"/>
    </source>
</evidence>
<evidence type="ECO:0000256" key="3">
    <source>
        <dbReference type="SAM" id="SignalP"/>
    </source>
</evidence>
<gene>
    <name evidence="5" type="primary">Dvir\GJ26048</name>
    <name evidence="5" type="ORF">Dvir_GJ26048</name>
</gene>
<protein>
    <recommendedName>
        <fullName evidence="4">Single domain-containing protein</fullName>
    </recommendedName>
</protein>
<dbReference type="InParanoid" id="A0A0Q9WB23"/>
<comment type="subcellular location">
    <subcellularLocation>
        <location evidence="1">Secreted</location>
    </subcellularLocation>
</comment>
<evidence type="ECO:0000256" key="2">
    <source>
        <dbReference type="ARBA" id="ARBA00022525"/>
    </source>
</evidence>
<proteinExistence type="predicted"/>
<feature type="domain" description="Single" evidence="4">
    <location>
        <begin position="40"/>
        <end position="111"/>
    </location>
</feature>
<dbReference type="EMBL" id="CH940649">
    <property type="protein sequence ID" value="KRF81939.1"/>
    <property type="molecule type" value="Genomic_DNA"/>
</dbReference>
<dbReference type="InterPro" id="IPR029277">
    <property type="entry name" value="SVWC_dom"/>
</dbReference>
<keyword evidence="6" id="KW-1185">Reference proteome</keyword>
<dbReference type="SMART" id="SM01318">
    <property type="entry name" value="SVWC"/>
    <property type="match status" value="1"/>
</dbReference>
<dbReference type="GO" id="GO:0005576">
    <property type="term" value="C:extracellular region"/>
    <property type="evidence" value="ECO:0007669"/>
    <property type="project" value="UniProtKB-SubCell"/>
</dbReference>
<name>A0A0Q9WB23_DROVI</name>
<feature type="chain" id="PRO_5006386653" description="Single domain-containing protein" evidence="3">
    <location>
        <begin position="25"/>
        <end position="114"/>
    </location>
</feature>
<keyword evidence="2" id="KW-0964">Secreted</keyword>
<dbReference type="Pfam" id="PF15430">
    <property type="entry name" value="SVWC"/>
    <property type="match status" value="1"/>
</dbReference>
<dbReference type="OrthoDB" id="7901229at2759"/>